<sequence>MDSGMQASSWHPAPQPHLVQDSASAAGDALFPSGVANSNGGMVLDPTQLTPFDYTNVLLDYHPSQIDAHTPFTFITTPPAHPASDYARERVVGQNHLPRAPFPPGSDHVQAPRVFSSPDEARYGAIARLPSVQYWFNLSSLPPNSDASPLLWWFLNMARLQEMYVREIWRYTTSRSEDEFVASIGEAERLDPRRPPRWPSLLAKHPFVPLRLVHPKPNQYNR</sequence>
<evidence type="ECO:0000313" key="1">
    <source>
        <dbReference type="EMBL" id="KAF7349404.1"/>
    </source>
</evidence>
<accession>A0A8H7CT49</accession>
<comment type="caution">
    <text evidence="1">The sequence shown here is derived from an EMBL/GenBank/DDBJ whole genome shotgun (WGS) entry which is preliminary data.</text>
</comment>
<dbReference type="Proteomes" id="UP000623467">
    <property type="component" value="Unassembled WGS sequence"/>
</dbReference>
<organism evidence="1 2">
    <name type="scientific">Mycena sanguinolenta</name>
    <dbReference type="NCBI Taxonomy" id="230812"/>
    <lineage>
        <taxon>Eukaryota</taxon>
        <taxon>Fungi</taxon>
        <taxon>Dikarya</taxon>
        <taxon>Basidiomycota</taxon>
        <taxon>Agaricomycotina</taxon>
        <taxon>Agaricomycetes</taxon>
        <taxon>Agaricomycetidae</taxon>
        <taxon>Agaricales</taxon>
        <taxon>Marasmiineae</taxon>
        <taxon>Mycenaceae</taxon>
        <taxon>Mycena</taxon>
    </lineage>
</organism>
<evidence type="ECO:0000313" key="2">
    <source>
        <dbReference type="Proteomes" id="UP000623467"/>
    </source>
</evidence>
<name>A0A8H7CT49_9AGAR</name>
<protein>
    <submittedName>
        <fullName evidence="1">Uncharacterized protein</fullName>
    </submittedName>
</protein>
<proteinExistence type="predicted"/>
<dbReference type="EMBL" id="JACAZH010000016">
    <property type="protein sequence ID" value="KAF7349404.1"/>
    <property type="molecule type" value="Genomic_DNA"/>
</dbReference>
<dbReference type="AlphaFoldDB" id="A0A8H7CT49"/>
<gene>
    <name evidence="1" type="ORF">MSAN_01730300</name>
</gene>
<reference evidence="1" key="1">
    <citation type="submission" date="2020-05" db="EMBL/GenBank/DDBJ databases">
        <title>Mycena genomes resolve the evolution of fungal bioluminescence.</title>
        <authorList>
            <person name="Tsai I.J."/>
        </authorList>
    </citation>
    <scope>NUCLEOTIDE SEQUENCE</scope>
    <source>
        <strain evidence="1">160909Yilan</strain>
    </source>
</reference>
<keyword evidence="2" id="KW-1185">Reference proteome</keyword>